<dbReference type="GO" id="GO:0022627">
    <property type="term" value="C:cytosolic small ribosomal subunit"/>
    <property type="evidence" value="ECO:0007669"/>
    <property type="project" value="TreeGrafter"/>
</dbReference>
<feature type="region of interest" description="Disordered" evidence="4">
    <location>
        <begin position="215"/>
        <end position="300"/>
    </location>
</feature>
<dbReference type="PROSITE" id="PS00963">
    <property type="entry name" value="RIBOSOMAL_S2_2"/>
    <property type="match status" value="1"/>
</dbReference>
<accession>A0A382CQZ9</accession>
<dbReference type="GO" id="GO:0006412">
    <property type="term" value="P:translation"/>
    <property type="evidence" value="ECO:0007669"/>
    <property type="project" value="InterPro"/>
</dbReference>
<protein>
    <recommendedName>
        <fullName evidence="6">EF-hand domain-containing protein</fullName>
    </recommendedName>
</protein>
<dbReference type="InterPro" id="IPR018130">
    <property type="entry name" value="Ribosomal_uS2_CS"/>
</dbReference>
<keyword evidence="3" id="KW-0687">Ribonucleoprotein</keyword>
<dbReference type="HAMAP" id="MF_00291_B">
    <property type="entry name" value="Ribosomal_uS2_B"/>
    <property type="match status" value="1"/>
</dbReference>
<dbReference type="InterPro" id="IPR018247">
    <property type="entry name" value="EF_Hand_1_Ca_BS"/>
</dbReference>
<gene>
    <name evidence="5" type="ORF">METZ01_LOCUS180587</name>
</gene>
<dbReference type="InterPro" id="IPR005706">
    <property type="entry name" value="Ribosomal_uS2_bac/mit/plastid"/>
</dbReference>
<dbReference type="SUPFAM" id="SSF52313">
    <property type="entry name" value="Ribosomal protein S2"/>
    <property type="match status" value="1"/>
</dbReference>
<reference evidence="5" key="1">
    <citation type="submission" date="2018-05" db="EMBL/GenBank/DDBJ databases">
        <authorList>
            <person name="Lanie J.A."/>
            <person name="Ng W.-L."/>
            <person name="Kazmierczak K.M."/>
            <person name="Andrzejewski T.M."/>
            <person name="Davidsen T.M."/>
            <person name="Wayne K.J."/>
            <person name="Tettelin H."/>
            <person name="Glass J.I."/>
            <person name="Rusch D."/>
            <person name="Podicherti R."/>
            <person name="Tsui H.-C.T."/>
            <person name="Winkler M.E."/>
        </authorList>
    </citation>
    <scope>NUCLEOTIDE SEQUENCE</scope>
</reference>
<organism evidence="5">
    <name type="scientific">marine metagenome</name>
    <dbReference type="NCBI Taxonomy" id="408172"/>
    <lineage>
        <taxon>unclassified sequences</taxon>
        <taxon>metagenomes</taxon>
        <taxon>ecological metagenomes</taxon>
    </lineage>
</organism>
<dbReference type="PANTHER" id="PTHR12534:SF0">
    <property type="entry name" value="SMALL RIBOSOMAL SUBUNIT PROTEIN US2M"/>
    <property type="match status" value="1"/>
</dbReference>
<dbReference type="CDD" id="cd01425">
    <property type="entry name" value="RPS2"/>
    <property type="match status" value="1"/>
</dbReference>
<dbReference type="NCBIfam" id="TIGR01011">
    <property type="entry name" value="rpsB_bact"/>
    <property type="match status" value="1"/>
</dbReference>
<dbReference type="PROSITE" id="PS00018">
    <property type="entry name" value="EF_HAND_1"/>
    <property type="match status" value="1"/>
</dbReference>
<evidence type="ECO:0000313" key="5">
    <source>
        <dbReference type="EMBL" id="SVB27733.1"/>
    </source>
</evidence>
<dbReference type="EMBL" id="UINC01035399">
    <property type="protein sequence ID" value="SVB27733.1"/>
    <property type="molecule type" value="Genomic_DNA"/>
</dbReference>
<dbReference type="InterPro" id="IPR001865">
    <property type="entry name" value="Ribosomal_uS2"/>
</dbReference>
<evidence type="ECO:0000256" key="4">
    <source>
        <dbReference type="SAM" id="MobiDB-lite"/>
    </source>
</evidence>
<dbReference type="GO" id="GO:0003735">
    <property type="term" value="F:structural constituent of ribosome"/>
    <property type="evidence" value="ECO:0007669"/>
    <property type="project" value="InterPro"/>
</dbReference>
<feature type="compositionally biased region" description="Basic and acidic residues" evidence="4">
    <location>
        <begin position="237"/>
        <end position="252"/>
    </location>
</feature>
<dbReference type="PANTHER" id="PTHR12534">
    <property type="entry name" value="30S RIBOSOMAL PROTEIN S2 PROKARYOTIC AND ORGANELLAR"/>
    <property type="match status" value="1"/>
</dbReference>
<dbReference type="PRINTS" id="PR00395">
    <property type="entry name" value="RIBOSOMALS2"/>
</dbReference>
<feature type="compositionally biased region" description="Basic and acidic residues" evidence="4">
    <location>
        <begin position="273"/>
        <end position="285"/>
    </location>
</feature>
<dbReference type="Gene3D" id="3.40.50.10490">
    <property type="entry name" value="Glucose-6-phosphate isomerase like protein, domain 1"/>
    <property type="match status" value="1"/>
</dbReference>
<evidence type="ECO:0008006" key="6">
    <source>
        <dbReference type="Google" id="ProtNLM"/>
    </source>
</evidence>
<evidence type="ECO:0000256" key="2">
    <source>
        <dbReference type="ARBA" id="ARBA00022980"/>
    </source>
</evidence>
<dbReference type="Gene3D" id="1.10.287.610">
    <property type="entry name" value="Helix hairpin bin"/>
    <property type="match status" value="1"/>
</dbReference>
<dbReference type="AlphaFoldDB" id="A0A382CQZ9"/>
<name>A0A382CQZ9_9ZZZZ</name>
<dbReference type="Pfam" id="PF00318">
    <property type="entry name" value="Ribosomal_S2"/>
    <property type="match status" value="1"/>
</dbReference>
<keyword evidence="2" id="KW-0689">Ribosomal protein</keyword>
<evidence type="ECO:0000256" key="3">
    <source>
        <dbReference type="ARBA" id="ARBA00023274"/>
    </source>
</evidence>
<dbReference type="InterPro" id="IPR023591">
    <property type="entry name" value="Ribosomal_uS2_flav_dom_sf"/>
</dbReference>
<feature type="compositionally biased region" description="Low complexity" evidence="4">
    <location>
        <begin position="220"/>
        <end position="236"/>
    </location>
</feature>
<comment type="similarity">
    <text evidence="1">Belongs to the universal ribosomal protein uS2 family.</text>
</comment>
<proteinExistence type="inferred from homology"/>
<evidence type="ECO:0000256" key="1">
    <source>
        <dbReference type="ARBA" id="ARBA00006242"/>
    </source>
</evidence>
<sequence>MREFIFEARNGIHIIDLVKTASQIETAAEFLKGIVSKGGKVLLVGTKKQAQATIRETAEATGQPYVCERWLGGMMTNLNTIKRSIKRMLELEAMESDGKMAEFVMQEQSMLRRELSRLHIRLNGIRDLSVKPDAIIIIDIKREHNALAEARRLRVPIIAIVDTNTDPTLVDYPIAGNDDAIRSIKAVLGAVTKPMIEARAAYEATAAKLKAEAEAKAAKSEPTPAEPVAVESAPAEVEAKVPAEEASAREASAKAPAGKASAEEIKGALASLKKLDKNKDGKLTEDELLPPELPAEPVED</sequence>